<evidence type="ECO:0000313" key="2">
    <source>
        <dbReference type="EMBL" id="ETL43514.1"/>
    </source>
</evidence>
<evidence type="ECO:0000259" key="1">
    <source>
        <dbReference type="Pfam" id="PF22998"/>
    </source>
</evidence>
<accession>W2NQ84</accession>
<evidence type="ECO:0000313" key="4">
    <source>
        <dbReference type="Proteomes" id="UP000053864"/>
    </source>
</evidence>
<gene>
    <name evidence="3" type="ORF">L914_05991</name>
    <name evidence="2" type="ORF">L916_05985</name>
</gene>
<evidence type="ECO:0000313" key="3">
    <source>
        <dbReference type="EMBL" id="ETM49844.1"/>
    </source>
</evidence>
<dbReference type="Proteomes" id="UP000054532">
    <property type="component" value="Unassembled WGS sequence"/>
</dbReference>
<dbReference type="EMBL" id="KI692107">
    <property type="protein sequence ID" value="ETM49844.1"/>
    <property type="molecule type" value="Genomic_DNA"/>
</dbReference>
<dbReference type="PANTHER" id="PTHR34815:SF2">
    <property type="entry name" value="N-ACETYLTRANSFERASE DOMAIN-CONTAINING PROTEIN"/>
    <property type="match status" value="1"/>
</dbReference>
<name>W2NQ84_PHYNI</name>
<sequence>MNPKYVFSEHNPLSQAPPPTDMVRVYMSLRRLDAYDVKTNDNAFVLWWHDLKESTLYVSRARFPDSGDNVAATTRVLLNAALQEARKFKLKKVVVWDPPSGLVRDEIRRLLEIEVAERKLSLSSATVFRRGDTQEATTALPLWFCNEKYAWV</sequence>
<dbReference type="AlphaFoldDB" id="W2NQ84"/>
<dbReference type="InterPro" id="IPR055100">
    <property type="entry name" value="GNAT_LYC1-like"/>
</dbReference>
<protein>
    <recommendedName>
        <fullName evidence="1">LYC1 C-terminal domain-containing protein</fullName>
    </recommendedName>
</protein>
<reference evidence="2 4" key="1">
    <citation type="submission" date="2013-11" db="EMBL/GenBank/DDBJ databases">
        <title>The Genome Sequence of Phytophthora parasitica CJ05E6.</title>
        <authorList>
            <consortium name="The Broad Institute Genomics Platform"/>
            <person name="Russ C."/>
            <person name="Tyler B."/>
            <person name="Panabieres F."/>
            <person name="Shan W."/>
            <person name="Tripathy S."/>
            <person name="Grunwald N."/>
            <person name="Machado M."/>
            <person name="Johnson C.S."/>
            <person name="Arredondo F."/>
            <person name="Hong C."/>
            <person name="Coffey M."/>
            <person name="Young S.K."/>
            <person name="Zeng Q."/>
            <person name="Gargeya S."/>
            <person name="Fitzgerald M."/>
            <person name="Abouelleil A."/>
            <person name="Alvarado L."/>
            <person name="Chapman S.B."/>
            <person name="Gainer-Dewar J."/>
            <person name="Goldberg J."/>
            <person name="Griggs A."/>
            <person name="Gujja S."/>
            <person name="Hansen M."/>
            <person name="Howarth C."/>
            <person name="Imamovic A."/>
            <person name="Ireland A."/>
            <person name="Larimer J."/>
            <person name="McCowan C."/>
            <person name="Murphy C."/>
            <person name="Pearson M."/>
            <person name="Poon T.W."/>
            <person name="Priest M."/>
            <person name="Roberts A."/>
            <person name="Saif S."/>
            <person name="Shea T."/>
            <person name="Sykes S."/>
            <person name="Wortman J."/>
            <person name="Nusbaum C."/>
            <person name="Birren B."/>
        </authorList>
    </citation>
    <scope>NUCLEOTIDE SEQUENCE [LARGE SCALE GENOMIC DNA]</scope>
    <source>
        <strain evidence="2 4">CJ05E6</strain>
    </source>
</reference>
<feature type="domain" description="LYC1 C-terminal" evidence="1">
    <location>
        <begin position="37"/>
        <end position="152"/>
    </location>
</feature>
<dbReference type="Pfam" id="PF22998">
    <property type="entry name" value="GNAT_LYC1-like"/>
    <property type="match status" value="1"/>
</dbReference>
<dbReference type="InterPro" id="IPR053013">
    <property type="entry name" value="LAT"/>
</dbReference>
<proteinExistence type="predicted"/>
<dbReference type="EMBL" id="KI672142">
    <property type="protein sequence ID" value="ETL43514.1"/>
    <property type="molecule type" value="Genomic_DNA"/>
</dbReference>
<dbReference type="VEuPathDB" id="FungiDB:PPTG_02304"/>
<organism evidence="3">
    <name type="scientific">Phytophthora nicotianae</name>
    <name type="common">Potato buckeye rot agent</name>
    <name type="synonym">Phytophthora parasitica</name>
    <dbReference type="NCBI Taxonomy" id="4792"/>
    <lineage>
        <taxon>Eukaryota</taxon>
        <taxon>Sar</taxon>
        <taxon>Stramenopiles</taxon>
        <taxon>Oomycota</taxon>
        <taxon>Peronosporomycetes</taxon>
        <taxon>Peronosporales</taxon>
        <taxon>Peronosporaceae</taxon>
        <taxon>Phytophthora</taxon>
    </lineage>
</organism>
<reference evidence="3" key="2">
    <citation type="submission" date="2013-11" db="EMBL/GenBank/DDBJ databases">
        <title>The Genome Sequence of Phytophthora parasitica IAC_01/95.</title>
        <authorList>
            <consortium name="The Broad Institute Genomics Platform"/>
            <person name="Russ C."/>
            <person name="Tyler B."/>
            <person name="Panabieres F."/>
            <person name="Shan W."/>
            <person name="Tripathy S."/>
            <person name="Grunwald N."/>
            <person name="Machado M."/>
            <person name="Johnson C.S."/>
            <person name="Arredondo F."/>
            <person name="Hong C."/>
            <person name="Coffey M."/>
            <person name="Young S.K."/>
            <person name="Zeng Q."/>
            <person name="Gargeya S."/>
            <person name="Fitzgerald M."/>
            <person name="Abouelleil A."/>
            <person name="Alvarado L."/>
            <person name="Chapman S.B."/>
            <person name="Gainer-Dewar J."/>
            <person name="Goldberg J."/>
            <person name="Griggs A."/>
            <person name="Gujja S."/>
            <person name="Hansen M."/>
            <person name="Howarth C."/>
            <person name="Imamovic A."/>
            <person name="Ireland A."/>
            <person name="Larimer J."/>
            <person name="McCowan C."/>
            <person name="Murphy C."/>
            <person name="Pearson M."/>
            <person name="Poon T.W."/>
            <person name="Priest M."/>
            <person name="Roberts A."/>
            <person name="Saif S."/>
            <person name="Shea T."/>
            <person name="Sykes S."/>
            <person name="Wortman J."/>
            <person name="Nusbaum C."/>
            <person name="Birren B."/>
        </authorList>
    </citation>
    <scope>NUCLEOTIDE SEQUENCE [LARGE SCALE GENOMIC DNA]</scope>
    <source>
        <strain evidence="3">IAC_01/95</strain>
    </source>
</reference>
<dbReference type="PANTHER" id="PTHR34815">
    <property type="entry name" value="LYSINE ACETYLTRANSFERASE"/>
    <property type="match status" value="1"/>
</dbReference>
<dbReference type="Proteomes" id="UP000053864">
    <property type="component" value="Unassembled WGS sequence"/>
</dbReference>